<proteinExistence type="predicted"/>
<dbReference type="EMBL" id="SJSM01000018">
    <property type="protein sequence ID" value="TCC89577.1"/>
    <property type="molecule type" value="Genomic_DNA"/>
</dbReference>
<dbReference type="PANTHER" id="PTHR43102:SF2">
    <property type="entry name" value="GAF DOMAIN-CONTAINING PROTEIN"/>
    <property type="match status" value="1"/>
</dbReference>
<evidence type="ECO:0000259" key="1">
    <source>
        <dbReference type="Pfam" id="PF01590"/>
    </source>
</evidence>
<dbReference type="OrthoDB" id="9811889at2"/>
<evidence type="ECO:0000313" key="4">
    <source>
        <dbReference type="Proteomes" id="UP000291117"/>
    </source>
</evidence>
<name>A0A4U1G923_9SPHI</name>
<comment type="caution">
    <text evidence="3">The sequence shown here is derived from an EMBL/GenBank/DDBJ whole genome shotgun (WGS) entry which is preliminary data.</text>
</comment>
<accession>A0A4U1G923</accession>
<organism evidence="3 5">
    <name type="scientific">Pedobacter hiemivivus</name>
    <dbReference type="NCBI Taxonomy" id="2530454"/>
    <lineage>
        <taxon>Bacteria</taxon>
        <taxon>Pseudomonadati</taxon>
        <taxon>Bacteroidota</taxon>
        <taxon>Sphingobacteriia</taxon>
        <taxon>Sphingobacteriales</taxon>
        <taxon>Sphingobacteriaceae</taxon>
        <taxon>Pedobacter</taxon>
    </lineage>
</organism>
<dbReference type="Proteomes" id="UP000309594">
    <property type="component" value="Unassembled WGS sequence"/>
</dbReference>
<dbReference type="PANTHER" id="PTHR43102">
    <property type="entry name" value="SLR1143 PROTEIN"/>
    <property type="match status" value="1"/>
</dbReference>
<evidence type="ECO:0000313" key="3">
    <source>
        <dbReference type="EMBL" id="TKC60024.1"/>
    </source>
</evidence>
<feature type="domain" description="GAF" evidence="1">
    <location>
        <begin position="42"/>
        <end position="165"/>
    </location>
</feature>
<sequence length="179" mass="20324">MLLDRKILEKKIRKNIVRAEQSRLGKLNRYNLIYTKSEAVFNDLAILTATIFDTHIAVINFVDQDNVWSKVKIQSSQESDFTNETSVCSLAIIDEEGGLFEGLSISPRLMSNALIASEMGMKFYAAVPITTDEGFNVGSVCIVDKEHRAFLPNDREKLEWVATTVRKEMNKRMAKKIYA</sequence>
<dbReference type="AlphaFoldDB" id="A0A4U1G923"/>
<reference evidence="3 5" key="2">
    <citation type="submission" date="2019-04" db="EMBL/GenBank/DDBJ databases">
        <title>Pedobacter sp. RP-1-16 sp. nov., isolated from Arctic soil.</title>
        <authorList>
            <person name="Dahal R.H."/>
            <person name="Kim D.-U."/>
        </authorList>
    </citation>
    <scope>NUCLEOTIDE SEQUENCE [LARGE SCALE GENOMIC DNA]</scope>
    <source>
        <strain evidence="3 5">RP-1-16</strain>
    </source>
</reference>
<gene>
    <name evidence="2" type="ORF">EZ444_20820</name>
    <name evidence="3" type="ORF">FBD94_13960</name>
</gene>
<accession>A0A4R0MSE6</accession>
<dbReference type="Proteomes" id="UP000291117">
    <property type="component" value="Unassembled WGS sequence"/>
</dbReference>
<dbReference type="InterPro" id="IPR003018">
    <property type="entry name" value="GAF"/>
</dbReference>
<evidence type="ECO:0000313" key="5">
    <source>
        <dbReference type="Proteomes" id="UP000309594"/>
    </source>
</evidence>
<dbReference type="Pfam" id="PF01590">
    <property type="entry name" value="GAF"/>
    <property type="match status" value="1"/>
</dbReference>
<dbReference type="SUPFAM" id="SSF55781">
    <property type="entry name" value="GAF domain-like"/>
    <property type="match status" value="1"/>
</dbReference>
<evidence type="ECO:0000313" key="2">
    <source>
        <dbReference type="EMBL" id="TCC89577.1"/>
    </source>
</evidence>
<reference evidence="2 4" key="1">
    <citation type="submission" date="2019-02" db="EMBL/GenBank/DDBJ databases">
        <title>Pedobacter sp. RP-3-8 sp. nov., isolated from Arctic soil.</title>
        <authorList>
            <person name="Dahal R.H."/>
        </authorList>
    </citation>
    <scope>NUCLEOTIDE SEQUENCE [LARGE SCALE GENOMIC DNA]</scope>
    <source>
        <strain evidence="2 4">RP-3-8</strain>
    </source>
</reference>
<keyword evidence="4" id="KW-1185">Reference proteome</keyword>
<dbReference type="EMBL" id="SWDX01000005">
    <property type="protein sequence ID" value="TKC60024.1"/>
    <property type="molecule type" value="Genomic_DNA"/>
</dbReference>
<protein>
    <submittedName>
        <fullName evidence="3">GAF domain-containing protein</fullName>
    </submittedName>
</protein>